<evidence type="ECO:0000313" key="6">
    <source>
        <dbReference type="EMBL" id="CAB3219807.1"/>
    </source>
</evidence>
<dbReference type="GO" id="GO:0005783">
    <property type="term" value="C:endoplasmic reticulum"/>
    <property type="evidence" value="ECO:0007669"/>
    <property type="project" value="TreeGrafter"/>
</dbReference>
<name>A0A6F9D500_9ASCI</name>
<evidence type="ECO:0000256" key="2">
    <source>
        <dbReference type="ARBA" id="ARBA00022832"/>
    </source>
</evidence>
<dbReference type="EMBL" id="LR782682">
    <property type="protein sequence ID" value="CAB3219807.1"/>
    <property type="molecule type" value="mRNA"/>
</dbReference>
<dbReference type="SUPFAM" id="SSF56801">
    <property type="entry name" value="Acetyl-CoA synthetase-like"/>
    <property type="match status" value="1"/>
</dbReference>
<accession>A0A6F9D500</accession>
<gene>
    <name evidence="6" type="primary">Acsl1-006</name>
</gene>
<feature type="domain" description="AMP-dependent synthetase/ligase" evidence="5">
    <location>
        <begin position="8"/>
        <end position="259"/>
    </location>
</feature>
<dbReference type="EC" id="6.2.1.3" evidence="4"/>
<evidence type="ECO:0000256" key="1">
    <source>
        <dbReference type="ARBA" id="ARBA00022598"/>
    </source>
</evidence>
<keyword evidence="3" id="KW-0443">Lipid metabolism</keyword>
<dbReference type="AlphaFoldDB" id="A0A6F9D500"/>
<reference evidence="6" key="1">
    <citation type="submission" date="2020-04" db="EMBL/GenBank/DDBJ databases">
        <authorList>
            <person name="Neveu A P."/>
        </authorList>
    </citation>
    <scope>NUCLEOTIDE SEQUENCE</scope>
    <source>
        <tissue evidence="6">Whole embryo</tissue>
    </source>
</reference>
<keyword evidence="1 6" id="KW-0436">Ligase</keyword>
<dbReference type="PROSITE" id="PS00455">
    <property type="entry name" value="AMP_BINDING"/>
    <property type="match status" value="1"/>
</dbReference>
<dbReference type="Gene3D" id="3.40.50.12780">
    <property type="entry name" value="N-terminal domain of ligase-like"/>
    <property type="match status" value="1"/>
</dbReference>
<keyword evidence="2" id="KW-0276">Fatty acid metabolism</keyword>
<dbReference type="GO" id="GO:0016020">
    <property type="term" value="C:membrane"/>
    <property type="evidence" value="ECO:0007669"/>
    <property type="project" value="TreeGrafter"/>
</dbReference>
<proteinExistence type="evidence at transcript level"/>
<dbReference type="PANTHER" id="PTHR43272">
    <property type="entry name" value="LONG-CHAIN-FATTY-ACID--COA LIGASE"/>
    <property type="match status" value="1"/>
</dbReference>
<protein>
    <recommendedName>
        <fullName evidence="4">long-chain-fatty-acid--CoA ligase</fullName>
        <ecNumber evidence="4">6.2.1.3</ecNumber>
    </recommendedName>
</protein>
<evidence type="ECO:0000259" key="5">
    <source>
        <dbReference type="Pfam" id="PF00501"/>
    </source>
</evidence>
<dbReference type="Pfam" id="PF00501">
    <property type="entry name" value="AMP-binding"/>
    <property type="match status" value="1"/>
</dbReference>
<dbReference type="PANTHER" id="PTHR43272:SF32">
    <property type="entry name" value="AMP-DEPENDENT SYNTHETASE_LIGASE DOMAIN-CONTAINING PROTEIN"/>
    <property type="match status" value="1"/>
</dbReference>
<evidence type="ECO:0000256" key="3">
    <source>
        <dbReference type="ARBA" id="ARBA00023098"/>
    </source>
</evidence>
<dbReference type="InterPro" id="IPR020845">
    <property type="entry name" value="AMP-binding_CS"/>
</dbReference>
<dbReference type="InterPro" id="IPR042099">
    <property type="entry name" value="ANL_N_sf"/>
</dbReference>
<dbReference type="InterPro" id="IPR000873">
    <property type="entry name" value="AMP-dep_synth/lig_dom"/>
</dbReference>
<dbReference type="GO" id="GO:0004467">
    <property type="term" value="F:long-chain fatty acid-CoA ligase activity"/>
    <property type="evidence" value="ECO:0007669"/>
    <property type="project" value="UniProtKB-EC"/>
</dbReference>
<organism evidence="6">
    <name type="scientific">Phallusia mammillata</name>
    <dbReference type="NCBI Taxonomy" id="59560"/>
    <lineage>
        <taxon>Eukaryota</taxon>
        <taxon>Metazoa</taxon>
        <taxon>Chordata</taxon>
        <taxon>Tunicata</taxon>
        <taxon>Ascidiacea</taxon>
        <taxon>Phlebobranchia</taxon>
        <taxon>Ascidiidae</taxon>
        <taxon>Phallusia</taxon>
    </lineage>
</organism>
<sequence length="466" mass="50889">MIDSQRVNQCCQVIFTSGTSGQPKGVLLSHDNITSTARRLVATYKSHHEVLVSYLPLSHIAAQMCDLWSSLIAGNTVYFARPDVLKGNLTQTLKSVRPTQFFAVPRIWEKIQQKIIASSSEEGGLQKRIAHMCRNIGFKAVSHLAEGNTSKPLGYQLADVLLFRRVLSALGLDRCRLVVSSAAPLSEDTQKSLWCHHVALVQVYGLSESTGPHVACLNEAGCFRLQSVGKSMGGVMTKLDESGSDEICLWGRNIMMGYLDAPESTAQVIDSSGWLHTGDVGKFDEQGFLYVTGRIKDLIITAGGENVPPKLIEAQVCDALPALSHCVLVGDGKRFLSVLLTLQCEVDESSGRSTNRLAPVSRAFCRDCGDDASTIGPIASGLNSHVIKEIEKRLIQVNSRATSRAQLIRKWVLLPDDFSVKGGEIGPTMKIRRTFILEKYCEVIDAMYAESLSVTSCDGYVIHSLT</sequence>
<evidence type="ECO:0000256" key="4">
    <source>
        <dbReference type="ARBA" id="ARBA00026121"/>
    </source>
</evidence>